<keyword evidence="1" id="KW-0472">Membrane</keyword>
<evidence type="ECO:0000313" key="3">
    <source>
        <dbReference type="Proteomes" id="UP000272942"/>
    </source>
</evidence>
<proteinExistence type="predicted"/>
<protein>
    <submittedName>
        <fullName evidence="4">IRK domain-containing protein</fullName>
    </submittedName>
</protein>
<feature type="transmembrane region" description="Helical" evidence="1">
    <location>
        <begin position="55"/>
        <end position="81"/>
    </location>
</feature>
<evidence type="ECO:0000313" key="2">
    <source>
        <dbReference type="EMBL" id="VDP96209.1"/>
    </source>
</evidence>
<evidence type="ECO:0000313" key="4">
    <source>
        <dbReference type="WBParaSite" id="ECPE_0001842201-mRNA-1"/>
    </source>
</evidence>
<dbReference type="Proteomes" id="UP000272942">
    <property type="component" value="Unassembled WGS sequence"/>
</dbReference>
<dbReference type="AlphaFoldDB" id="A0A183BGN7"/>
<dbReference type="EMBL" id="UZAN01077780">
    <property type="protein sequence ID" value="VDP96209.1"/>
    <property type="molecule type" value="Genomic_DNA"/>
</dbReference>
<keyword evidence="3" id="KW-1185">Reference proteome</keyword>
<accession>A0A183BGN7</accession>
<gene>
    <name evidence="2" type="ORF">ECPE_LOCUS18372</name>
</gene>
<keyword evidence="1" id="KW-1133">Transmembrane helix</keyword>
<reference evidence="4" key="1">
    <citation type="submission" date="2016-06" db="UniProtKB">
        <authorList>
            <consortium name="WormBaseParasite"/>
        </authorList>
    </citation>
    <scope>IDENTIFICATION</scope>
</reference>
<dbReference type="WBParaSite" id="ECPE_0001842201-mRNA-1">
    <property type="protein sequence ID" value="ECPE_0001842201-mRNA-1"/>
    <property type="gene ID" value="ECPE_0001842201"/>
</dbReference>
<reference evidence="2 3" key="2">
    <citation type="submission" date="2018-11" db="EMBL/GenBank/DDBJ databases">
        <authorList>
            <consortium name="Pathogen Informatics"/>
        </authorList>
    </citation>
    <scope>NUCLEOTIDE SEQUENCE [LARGE SCALE GENOMIC DNA]</scope>
    <source>
        <strain evidence="2 3">Egypt</strain>
    </source>
</reference>
<sequence length="108" mass="12716">MTATHLDRFKNTCIQKHMTHHSQSSTGRSEDSAFYRGRPLFHPGWWKELKTSQKWAFVCYLLFYTLGLFLFCFSITTDIYFEHTLQLVGLRRMEVPDQAVEYNLTVSG</sequence>
<name>A0A183BGN7_9TREM</name>
<keyword evidence="1" id="KW-0812">Transmembrane</keyword>
<organism evidence="4">
    <name type="scientific">Echinostoma caproni</name>
    <dbReference type="NCBI Taxonomy" id="27848"/>
    <lineage>
        <taxon>Eukaryota</taxon>
        <taxon>Metazoa</taxon>
        <taxon>Spiralia</taxon>
        <taxon>Lophotrochozoa</taxon>
        <taxon>Platyhelminthes</taxon>
        <taxon>Trematoda</taxon>
        <taxon>Digenea</taxon>
        <taxon>Plagiorchiida</taxon>
        <taxon>Echinostomata</taxon>
        <taxon>Echinostomatoidea</taxon>
        <taxon>Echinostomatidae</taxon>
        <taxon>Echinostoma</taxon>
    </lineage>
</organism>
<evidence type="ECO:0000256" key="1">
    <source>
        <dbReference type="SAM" id="Phobius"/>
    </source>
</evidence>